<dbReference type="Pfam" id="PF04492">
    <property type="entry name" value="Phage_rep_O"/>
    <property type="match status" value="1"/>
</dbReference>
<accession>A0A2Z2KP96</accession>
<feature type="compositionally biased region" description="Polar residues" evidence="1">
    <location>
        <begin position="143"/>
        <end position="153"/>
    </location>
</feature>
<keyword evidence="4" id="KW-1185">Reference proteome</keyword>
<evidence type="ECO:0000313" key="4">
    <source>
        <dbReference type="Proteomes" id="UP000249890"/>
    </source>
</evidence>
<dbReference type="Gene3D" id="1.10.10.10">
    <property type="entry name" value="Winged helix-like DNA-binding domain superfamily/Winged helix DNA-binding domain"/>
    <property type="match status" value="1"/>
</dbReference>
<dbReference type="InterPro" id="IPR036388">
    <property type="entry name" value="WH-like_DNA-bd_sf"/>
</dbReference>
<organism evidence="3 4">
    <name type="scientific">Paenibacillus donghaensis</name>
    <dbReference type="NCBI Taxonomy" id="414771"/>
    <lineage>
        <taxon>Bacteria</taxon>
        <taxon>Bacillati</taxon>
        <taxon>Bacillota</taxon>
        <taxon>Bacilli</taxon>
        <taxon>Bacillales</taxon>
        <taxon>Paenibacillaceae</taxon>
        <taxon>Paenibacillus</taxon>
    </lineage>
</organism>
<sequence length="304" mass="34540">MAKPQKENGFAPIANEILDEICQYTFNGAQLRIVLKIWRLTYGYSRKDHEFSITFLQQTTGISGRTVRKEIAHLVKSRVLIVTKRETKTTARRLSFNKNYDEWTIAKSGDLMEEQIDLFTSDEGSDTSPHDDEGGGEQHFPSEGSNTSPQTPSRRGAILPPYKEKDLLKKIFKENIALFDKFYEIYPRRIATVKAKTSWEKLCKEKGFDPALVIKNTENFAETCKLLKTDKKLIPYPATYLNQKRYVDYGVVDPEGMLQVAVPESKKTGSVLDRALQREVEGIGSSRRDVTPQVPVGSLPELQD</sequence>
<dbReference type="KEGG" id="pdh:B9T62_15365"/>
<feature type="domain" description="Bacteriophage lambda Replication protein O N-terminal" evidence="2">
    <location>
        <begin position="5"/>
        <end position="103"/>
    </location>
</feature>
<dbReference type="OrthoDB" id="1821976at2"/>
<name>A0A2Z2KP96_9BACL</name>
<evidence type="ECO:0000259" key="2">
    <source>
        <dbReference type="Pfam" id="PF04492"/>
    </source>
</evidence>
<dbReference type="Proteomes" id="UP000249890">
    <property type="component" value="Chromosome"/>
</dbReference>
<feature type="region of interest" description="Disordered" evidence="1">
    <location>
        <begin position="282"/>
        <end position="304"/>
    </location>
</feature>
<dbReference type="AlphaFoldDB" id="A0A2Z2KP96"/>
<protein>
    <recommendedName>
        <fullName evidence="2">Bacteriophage lambda Replication protein O N-terminal domain-containing protein</fullName>
    </recommendedName>
</protein>
<dbReference type="InterPro" id="IPR006497">
    <property type="entry name" value="Phage_lambda_VrpO_N"/>
</dbReference>
<proteinExistence type="predicted"/>
<evidence type="ECO:0000313" key="3">
    <source>
        <dbReference type="EMBL" id="ASA22031.1"/>
    </source>
</evidence>
<dbReference type="GO" id="GO:0006260">
    <property type="term" value="P:DNA replication"/>
    <property type="evidence" value="ECO:0007669"/>
    <property type="project" value="InterPro"/>
</dbReference>
<feature type="region of interest" description="Disordered" evidence="1">
    <location>
        <begin position="121"/>
        <end position="159"/>
    </location>
</feature>
<gene>
    <name evidence="3" type="ORF">B9T62_15365</name>
</gene>
<dbReference type="RefSeq" id="WP_087916036.1">
    <property type="nucleotide sequence ID" value="NZ_CP021780.1"/>
</dbReference>
<dbReference type="EMBL" id="CP021780">
    <property type="protein sequence ID" value="ASA22031.1"/>
    <property type="molecule type" value="Genomic_DNA"/>
</dbReference>
<reference evidence="3 4" key="1">
    <citation type="submission" date="2017-06" db="EMBL/GenBank/DDBJ databases">
        <title>Complete genome sequence of Paenibacillus donghaensis KCTC 13049T isolated from East Sea sediment, South Korea.</title>
        <authorList>
            <person name="Jung B.K."/>
            <person name="Hong S.-J."/>
            <person name="Shin J.-H."/>
        </authorList>
    </citation>
    <scope>NUCLEOTIDE SEQUENCE [LARGE SCALE GENOMIC DNA]</scope>
    <source>
        <strain evidence="3 4">KCTC 13049</strain>
    </source>
</reference>
<evidence type="ECO:0000256" key="1">
    <source>
        <dbReference type="SAM" id="MobiDB-lite"/>
    </source>
</evidence>